<name>A0A1G6XN89_9ACTN</name>
<accession>A0A1G6XN89</accession>
<proteinExistence type="predicted"/>
<dbReference type="Proteomes" id="UP000199034">
    <property type="component" value="Unassembled WGS sequence"/>
</dbReference>
<feature type="compositionally biased region" description="Low complexity" evidence="1">
    <location>
        <begin position="134"/>
        <end position="144"/>
    </location>
</feature>
<protein>
    <submittedName>
        <fullName evidence="2">Uncharacterized protein</fullName>
    </submittedName>
</protein>
<reference evidence="2 3" key="1">
    <citation type="submission" date="2016-10" db="EMBL/GenBank/DDBJ databases">
        <authorList>
            <person name="de Groot N.N."/>
        </authorList>
    </citation>
    <scope>NUCLEOTIDE SEQUENCE [LARGE SCALE GENOMIC DNA]</scope>
    <source>
        <strain evidence="2 3">CGMCC 4.6858</strain>
    </source>
</reference>
<evidence type="ECO:0000313" key="2">
    <source>
        <dbReference type="EMBL" id="SDD79648.1"/>
    </source>
</evidence>
<organism evidence="2 3">
    <name type="scientific">Nocardioides lianchengensis</name>
    <dbReference type="NCBI Taxonomy" id="1045774"/>
    <lineage>
        <taxon>Bacteria</taxon>
        <taxon>Bacillati</taxon>
        <taxon>Actinomycetota</taxon>
        <taxon>Actinomycetes</taxon>
        <taxon>Propionibacteriales</taxon>
        <taxon>Nocardioidaceae</taxon>
        <taxon>Nocardioides</taxon>
    </lineage>
</organism>
<dbReference type="RefSeq" id="WP_244509484.1">
    <property type="nucleotide sequence ID" value="NZ_FMZM01000011.1"/>
</dbReference>
<dbReference type="EMBL" id="FMZM01000011">
    <property type="protein sequence ID" value="SDD79648.1"/>
    <property type="molecule type" value="Genomic_DNA"/>
</dbReference>
<evidence type="ECO:0000256" key="1">
    <source>
        <dbReference type="SAM" id="MobiDB-lite"/>
    </source>
</evidence>
<dbReference type="STRING" id="1045774.SAMN05421872_11116"/>
<gene>
    <name evidence="2" type="ORF">SAMN05421872_11116</name>
</gene>
<dbReference type="AlphaFoldDB" id="A0A1G6XN89"/>
<evidence type="ECO:0000313" key="3">
    <source>
        <dbReference type="Proteomes" id="UP000199034"/>
    </source>
</evidence>
<feature type="compositionally biased region" description="Basic and acidic residues" evidence="1">
    <location>
        <begin position="167"/>
        <end position="177"/>
    </location>
</feature>
<feature type="region of interest" description="Disordered" evidence="1">
    <location>
        <begin position="117"/>
        <end position="177"/>
    </location>
</feature>
<keyword evidence="3" id="KW-1185">Reference proteome</keyword>
<sequence length="177" mass="18947">MTLKTSYEFTLPRGYVDQDGGLHKTGTMRLATARDELEPLRDPRITGPDDPRLTILVLTRVVQKLGSLEMVTAHEIEGLFAVDLAFLQDFYGVINFGSQEEYDALINAQESSALLGTAPAAAPAATPAPEPEPAADGASDGAPDGLDEEPGAAATPPPTVSRPHMRRGIEELPRRTQ</sequence>